<comment type="caution">
    <text evidence="2">The sequence shown here is derived from an EMBL/GenBank/DDBJ whole genome shotgun (WGS) entry which is preliminary data.</text>
</comment>
<proteinExistence type="predicted"/>
<evidence type="ECO:0000313" key="2">
    <source>
        <dbReference type="EMBL" id="PIQ72066.1"/>
    </source>
</evidence>
<dbReference type="Proteomes" id="UP000229570">
    <property type="component" value="Unassembled WGS sequence"/>
</dbReference>
<dbReference type="Gene3D" id="3.40.50.150">
    <property type="entry name" value="Vaccinia Virus protein VP39"/>
    <property type="match status" value="1"/>
</dbReference>
<accession>A0A2H0KLG7</accession>
<organism evidence="2 3">
    <name type="scientific">Candidatus Roizmanbacteria bacterium CG11_big_fil_rev_8_21_14_0_20_35_14</name>
    <dbReference type="NCBI Taxonomy" id="1974855"/>
    <lineage>
        <taxon>Bacteria</taxon>
        <taxon>Candidatus Roizmaniibacteriota</taxon>
    </lineage>
</organism>
<dbReference type="InterPro" id="IPR029063">
    <property type="entry name" value="SAM-dependent_MTases_sf"/>
</dbReference>
<evidence type="ECO:0000259" key="1">
    <source>
        <dbReference type="Pfam" id="PF13649"/>
    </source>
</evidence>
<name>A0A2H0KLG7_9BACT</name>
<dbReference type="Pfam" id="PF13649">
    <property type="entry name" value="Methyltransf_25"/>
    <property type="match status" value="1"/>
</dbReference>
<sequence>MNIRERVKEWNKRNSLIRFFKPNEGELRDIDLLLFKGKLLADRLNPNRSFLQIPRHEWWNSVPSFSKQMLGPLLLAFSEWPIKACQKNGKYNVPMFEFFNQDSRMTVMTAESRLKLSFQTNDISELYKKLIKRFDVEVEDAPQIDNEENLSDAITAWTALMNEHTWKEVVPGQPKIAVLESPFKAHLLPLKIKVFDTERKTAITFHRLFSHFYIPDFYINEKKAGALFDYLAKTGRIAEISDYHFKEQVTKILLREVNRRIKRGERLSVLDVGCGDGFVGDVLENTGLRSNIILDGVDVSNEMLSKLQGKGSYDGLKQISITKASRRKLLKSFDSKGFDSTILAFVDLYLSDYGKVVAYRTIHNSLTEGGCLAFDVHHPDRIWKYIYKNILKKAGFSLFEFVEEDIQAKDGVRKVGIVFAFK</sequence>
<reference evidence="2 3" key="1">
    <citation type="submission" date="2017-09" db="EMBL/GenBank/DDBJ databases">
        <title>Depth-based differentiation of microbial function through sediment-hosted aquifers and enrichment of novel symbionts in the deep terrestrial subsurface.</title>
        <authorList>
            <person name="Probst A.J."/>
            <person name="Ladd B."/>
            <person name="Jarett J.K."/>
            <person name="Geller-Mcgrath D.E."/>
            <person name="Sieber C.M."/>
            <person name="Emerson J.B."/>
            <person name="Anantharaman K."/>
            <person name="Thomas B.C."/>
            <person name="Malmstrom R."/>
            <person name="Stieglmeier M."/>
            <person name="Klingl A."/>
            <person name="Woyke T."/>
            <person name="Ryan C.M."/>
            <person name="Banfield J.F."/>
        </authorList>
    </citation>
    <scope>NUCLEOTIDE SEQUENCE [LARGE SCALE GENOMIC DNA]</scope>
    <source>
        <strain evidence="2">CG11_big_fil_rev_8_21_14_0_20_35_14</strain>
    </source>
</reference>
<evidence type="ECO:0000313" key="3">
    <source>
        <dbReference type="Proteomes" id="UP000229570"/>
    </source>
</evidence>
<protein>
    <recommendedName>
        <fullName evidence="1">Methyltransferase domain-containing protein</fullName>
    </recommendedName>
</protein>
<gene>
    <name evidence="2" type="ORF">COV86_04990</name>
</gene>
<dbReference type="AlphaFoldDB" id="A0A2H0KLG7"/>
<feature type="domain" description="Methyltransferase" evidence="1">
    <location>
        <begin position="269"/>
        <end position="370"/>
    </location>
</feature>
<dbReference type="EMBL" id="PCVL01000081">
    <property type="protein sequence ID" value="PIQ72066.1"/>
    <property type="molecule type" value="Genomic_DNA"/>
</dbReference>
<dbReference type="InterPro" id="IPR041698">
    <property type="entry name" value="Methyltransf_25"/>
</dbReference>
<dbReference type="SUPFAM" id="SSF53335">
    <property type="entry name" value="S-adenosyl-L-methionine-dependent methyltransferases"/>
    <property type="match status" value="1"/>
</dbReference>